<dbReference type="AlphaFoldDB" id="E4XGY4"/>
<accession>E4XGY4</accession>
<keyword evidence="2" id="KW-1185">Reference proteome</keyword>
<dbReference type="InParanoid" id="E4XGY4"/>
<protein>
    <submittedName>
        <fullName evidence="1">Uncharacterized protein</fullName>
    </submittedName>
</protein>
<dbReference type="Proteomes" id="UP000001307">
    <property type="component" value="Unassembled WGS sequence"/>
</dbReference>
<proteinExistence type="predicted"/>
<gene>
    <name evidence="1" type="ORF">GSOID_T00010750001</name>
</gene>
<dbReference type="EMBL" id="FN653049">
    <property type="protein sequence ID" value="CBY09932.1"/>
    <property type="molecule type" value="Genomic_DNA"/>
</dbReference>
<organism evidence="1">
    <name type="scientific">Oikopleura dioica</name>
    <name type="common">Tunicate</name>
    <dbReference type="NCBI Taxonomy" id="34765"/>
    <lineage>
        <taxon>Eukaryota</taxon>
        <taxon>Metazoa</taxon>
        <taxon>Chordata</taxon>
        <taxon>Tunicata</taxon>
        <taxon>Appendicularia</taxon>
        <taxon>Copelata</taxon>
        <taxon>Oikopleuridae</taxon>
        <taxon>Oikopleura</taxon>
    </lineage>
</organism>
<evidence type="ECO:0000313" key="1">
    <source>
        <dbReference type="EMBL" id="CBY09932.1"/>
    </source>
</evidence>
<reference evidence="1" key="1">
    <citation type="journal article" date="2010" name="Science">
        <title>Plasticity of animal genome architecture unmasked by rapid evolution of a pelagic tunicate.</title>
        <authorList>
            <person name="Denoeud F."/>
            <person name="Henriet S."/>
            <person name="Mungpakdee S."/>
            <person name="Aury J.M."/>
            <person name="Da Silva C."/>
            <person name="Brinkmann H."/>
            <person name="Mikhaleva J."/>
            <person name="Olsen L.C."/>
            <person name="Jubin C."/>
            <person name="Canestro C."/>
            <person name="Bouquet J.M."/>
            <person name="Danks G."/>
            <person name="Poulain J."/>
            <person name="Campsteijn C."/>
            <person name="Adamski M."/>
            <person name="Cross I."/>
            <person name="Yadetie F."/>
            <person name="Muffato M."/>
            <person name="Louis A."/>
            <person name="Butcher S."/>
            <person name="Tsagkogeorga G."/>
            <person name="Konrad A."/>
            <person name="Singh S."/>
            <person name="Jensen M.F."/>
            <person name="Cong E.H."/>
            <person name="Eikeseth-Otteraa H."/>
            <person name="Noel B."/>
            <person name="Anthouard V."/>
            <person name="Porcel B.M."/>
            <person name="Kachouri-Lafond R."/>
            <person name="Nishino A."/>
            <person name="Ugolini M."/>
            <person name="Chourrout P."/>
            <person name="Nishida H."/>
            <person name="Aasland R."/>
            <person name="Huzurbazar S."/>
            <person name="Westhof E."/>
            <person name="Delsuc F."/>
            <person name="Lehrach H."/>
            <person name="Reinhardt R."/>
            <person name="Weissenbach J."/>
            <person name="Roy S.W."/>
            <person name="Artiguenave F."/>
            <person name="Postlethwait J.H."/>
            <person name="Manak J.R."/>
            <person name="Thompson E.M."/>
            <person name="Jaillon O."/>
            <person name="Du Pasquier L."/>
            <person name="Boudinot P."/>
            <person name="Liberles D.A."/>
            <person name="Volff J.N."/>
            <person name="Philippe H."/>
            <person name="Lenhard B."/>
            <person name="Roest Crollius H."/>
            <person name="Wincker P."/>
            <person name="Chourrout D."/>
        </authorList>
    </citation>
    <scope>NUCLEOTIDE SEQUENCE [LARGE SCALE GENOMIC DNA]</scope>
</reference>
<evidence type="ECO:0000313" key="2">
    <source>
        <dbReference type="Proteomes" id="UP000001307"/>
    </source>
</evidence>
<sequence length="94" mass="10285">MEDHRRSTSPISVDFVQNAQPLPYGNCQQEDFDADDLHKPCVSTCCLCCNLGLGSILTGVGFVNKCTFSLESTGQQKAAMARKMIWKQGTAKVI</sequence>
<name>E4XGY4_OIKDI</name>